<sequence length="71" mass="7772">MDSRPSADEAELRGVRTIRRRRLCDGCGERATTFEYVGNDMPAALNKRQIAALSVPEVQALIGKLVAEGKL</sequence>
<gene>
    <name evidence="1" type="ORF">D1012_08640</name>
</gene>
<name>A0A411Z4E1_9RHOB</name>
<keyword evidence="2" id="KW-1185">Reference proteome</keyword>
<dbReference type="AlphaFoldDB" id="A0A411Z4E1"/>
<evidence type="ECO:0000313" key="1">
    <source>
        <dbReference type="EMBL" id="RGP37941.1"/>
    </source>
</evidence>
<comment type="caution">
    <text evidence="1">The sequence shown here is derived from an EMBL/GenBank/DDBJ whole genome shotgun (WGS) entry which is preliminary data.</text>
</comment>
<proteinExistence type="predicted"/>
<evidence type="ECO:0000313" key="2">
    <source>
        <dbReference type="Proteomes" id="UP000284547"/>
    </source>
</evidence>
<accession>A0A411Z4E1</accession>
<reference evidence="1 2" key="1">
    <citation type="submission" date="2018-08" db="EMBL/GenBank/DDBJ databases">
        <title>Flavobacterium tibetense sp. nov., isolated from a wetland YonghuCo on Tibetan Plateau.</title>
        <authorList>
            <person name="Phurbu D."/>
            <person name="Lu H."/>
            <person name="Xing P."/>
        </authorList>
    </citation>
    <scope>NUCLEOTIDE SEQUENCE [LARGE SCALE GENOMIC DNA]</scope>
    <source>
        <strain evidence="1 2">DJC</strain>
    </source>
</reference>
<dbReference type="Proteomes" id="UP000284547">
    <property type="component" value="Unassembled WGS sequence"/>
</dbReference>
<organism evidence="1 2">
    <name type="scientific">Pseudotabrizicola alkalilacus</name>
    <dbReference type="NCBI Taxonomy" id="2305252"/>
    <lineage>
        <taxon>Bacteria</taxon>
        <taxon>Pseudomonadati</taxon>
        <taxon>Pseudomonadota</taxon>
        <taxon>Alphaproteobacteria</taxon>
        <taxon>Rhodobacterales</taxon>
        <taxon>Paracoccaceae</taxon>
        <taxon>Pseudotabrizicola</taxon>
    </lineage>
</organism>
<dbReference type="EMBL" id="QWEY01000003">
    <property type="protein sequence ID" value="RGP37941.1"/>
    <property type="molecule type" value="Genomic_DNA"/>
</dbReference>
<protein>
    <submittedName>
        <fullName evidence="1">Uncharacterized protein</fullName>
    </submittedName>
</protein>